<comment type="caution">
    <text evidence="3">The sequence shown here is derived from an EMBL/GenBank/DDBJ whole genome shotgun (WGS) entry which is preliminary data.</text>
</comment>
<protein>
    <recommendedName>
        <fullName evidence="2">Retrotransposon gag domain-containing protein</fullName>
    </recommendedName>
</protein>
<accession>A0AAW2TN25</accession>
<dbReference type="PANTHER" id="PTHR33067">
    <property type="entry name" value="RNA-DIRECTED DNA POLYMERASE-RELATED"/>
    <property type="match status" value="1"/>
</dbReference>
<gene>
    <name evidence="3" type="ORF">Slati_3947200</name>
</gene>
<name>A0AAW2TN25_9LAMI</name>
<feature type="region of interest" description="Disordered" evidence="1">
    <location>
        <begin position="300"/>
        <end position="334"/>
    </location>
</feature>
<dbReference type="Gene3D" id="2.40.70.10">
    <property type="entry name" value="Acid Proteases"/>
    <property type="match status" value="1"/>
</dbReference>
<feature type="domain" description="Retrotransposon gag" evidence="2">
    <location>
        <begin position="82"/>
        <end position="141"/>
    </location>
</feature>
<proteinExistence type="predicted"/>
<feature type="region of interest" description="Disordered" evidence="1">
    <location>
        <begin position="211"/>
        <end position="262"/>
    </location>
</feature>
<dbReference type="EMBL" id="JACGWN010000014">
    <property type="protein sequence ID" value="KAL0406333.1"/>
    <property type="molecule type" value="Genomic_DNA"/>
</dbReference>
<feature type="compositionally biased region" description="Basic and acidic residues" evidence="1">
    <location>
        <begin position="318"/>
        <end position="332"/>
    </location>
</feature>
<dbReference type="CDD" id="cd00303">
    <property type="entry name" value="retropepsin_like"/>
    <property type="match status" value="1"/>
</dbReference>
<evidence type="ECO:0000256" key="1">
    <source>
        <dbReference type="SAM" id="MobiDB-lite"/>
    </source>
</evidence>
<dbReference type="InterPro" id="IPR005162">
    <property type="entry name" value="Retrotrans_gag_dom"/>
</dbReference>
<reference evidence="3" key="1">
    <citation type="submission" date="2020-06" db="EMBL/GenBank/DDBJ databases">
        <authorList>
            <person name="Li T."/>
            <person name="Hu X."/>
            <person name="Zhang T."/>
            <person name="Song X."/>
            <person name="Zhang H."/>
            <person name="Dai N."/>
            <person name="Sheng W."/>
            <person name="Hou X."/>
            <person name="Wei L."/>
        </authorList>
    </citation>
    <scope>NUCLEOTIDE SEQUENCE</scope>
    <source>
        <strain evidence="3">KEN1</strain>
        <tissue evidence="3">Leaf</tissue>
    </source>
</reference>
<feature type="compositionally biased region" description="Polar residues" evidence="1">
    <location>
        <begin position="300"/>
        <end position="317"/>
    </location>
</feature>
<organism evidence="3">
    <name type="scientific">Sesamum latifolium</name>
    <dbReference type="NCBI Taxonomy" id="2727402"/>
    <lineage>
        <taxon>Eukaryota</taxon>
        <taxon>Viridiplantae</taxon>
        <taxon>Streptophyta</taxon>
        <taxon>Embryophyta</taxon>
        <taxon>Tracheophyta</taxon>
        <taxon>Spermatophyta</taxon>
        <taxon>Magnoliopsida</taxon>
        <taxon>eudicotyledons</taxon>
        <taxon>Gunneridae</taxon>
        <taxon>Pentapetalae</taxon>
        <taxon>asterids</taxon>
        <taxon>lamiids</taxon>
        <taxon>Lamiales</taxon>
        <taxon>Pedaliaceae</taxon>
        <taxon>Sesamum</taxon>
    </lineage>
</organism>
<evidence type="ECO:0000259" key="2">
    <source>
        <dbReference type="Pfam" id="PF03732"/>
    </source>
</evidence>
<dbReference type="Pfam" id="PF03732">
    <property type="entry name" value="Retrotrans_gag"/>
    <property type="match status" value="1"/>
</dbReference>
<reference evidence="3" key="2">
    <citation type="journal article" date="2024" name="Plant">
        <title>Genomic evolution and insights into agronomic trait innovations of Sesamum species.</title>
        <authorList>
            <person name="Miao H."/>
            <person name="Wang L."/>
            <person name="Qu L."/>
            <person name="Liu H."/>
            <person name="Sun Y."/>
            <person name="Le M."/>
            <person name="Wang Q."/>
            <person name="Wei S."/>
            <person name="Zheng Y."/>
            <person name="Lin W."/>
            <person name="Duan Y."/>
            <person name="Cao H."/>
            <person name="Xiong S."/>
            <person name="Wang X."/>
            <person name="Wei L."/>
            <person name="Li C."/>
            <person name="Ma Q."/>
            <person name="Ju M."/>
            <person name="Zhao R."/>
            <person name="Li G."/>
            <person name="Mu C."/>
            <person name="Tian Q."/>
            <person name="Mei H."/>
            <person name="Zhang T."/>
            <person name="Gao T."/>
            <person name="Zhang H."/>
        </authorList>
    </citation>
    <scope>NUCLEOTIDE SEQUENCE</scope>
    <source>
        <strain evidence="3">KEN1</strain>
    </source>
</reference>
<evidence type="ECO:0000313" key="3">
    <source>
        <dbReference type="EMBL" id="KAL0406333.1"/>
    </source>
</evidence>
<dbReference type="InterPro" id="IPR021109">
    <property type="entry name" value="Peptidase_aspartic_dom_sf"/>
</dbReference>
<sequence length="541" mass="61091">MAQNPERTIKEMTSLDLSQQLLCIEYPTLDVDFELKPGLIHLLPTFRGLAGEDPHKHLKEFHVVCSGMRPQGVTEEQVKLRVFPFSLGEKAKDWLYSLPSGSIVSWNELKKQFLENYFHASRTVTIRKEIMEYVNFSMKVSMRLTEANRSLVDAASGDKLTSLVEKLIVENTQQVKACGICTSSGHATDACPTLHEEPTIHANAIGGFFGPSQRGHDPFSNTYNPGWRDHPKLRYGNQSQNFQRGPYQPPPPPLQSNSNSGMPLEDIVKTLALSTEQFQQETRSSIQNLESQVCQLASSVSHLESQGQNRGGTQNSPKQDEKSNQVGKEHPKVFVPKPPFLERFSKSKKEEEEKDILETLLKVEVVLQLADRSIVYPEGVLEDVLVQVNELVFPVDFYVINMMDNSPNSTSILLGRPFLKTSKIKIDVDAGILSIEFDNEVVSFSIDGVTQNPNDMHSIFLIDFIDPLVRENAMFDGGGASKLTKNKRPTSSPRTYKNKAFHEKISSRKKSSMDRQVLLNLHHHWMHYIEEVNLEHPTHLS</sequence>
<dbReference type="AlphaFoldDB" id="A0AAW2TN25"/>
<dbReference type="PANTHER" id="PTHR33067:SF15">
    <property type="entry name" value="RNA-DIRECTED DNA POLYMERASE"/>
    <property type="match status" value="1"/>
</dbReference>